<protein>
    <submittedName>
        <fullName evidence="8">Dihydroorotate dehydrogenase B (NAD(+)), catalytic subunit</fullName>
        <ecNumber evidence="8">1.3.1.14</ecNumber>
    </submittedName>
</protein>
<dbReference type="GO" id="GO:0006207">
    <property type="term" value="P:'de novo' pyrimidine nucleobase biosynthetic process"/>
    <property type="evidence" value="ECO:0007669"/>
    <property type="project" value="TreeGrafter"/>
</dbReference>
<dbReference type="OrthoDB" id="9794954at2"/>
<dbReference type="CDD" id="cd04739">
    <property type="entry name" value="DHOD_like"/>
    <property type="match status" value="1"/>
</dbReference>
<evidence type="ECO:0000256" key="3">
    <source>
        <dbReference type="ARBA" id="ARBA00022630"/>
    </source>
</evidence>
<dbReference type="EMBL" id="CP036279">
    <property type="protein sequence ID" value="QDU59728.1"/>
    <property type="molecule type" value="Genomic_DNA"/>
</dbReference>
<feature type="domain" description="Dihydroorotate dehydrogenase catalytic" evidence="7">
    <location>
        <begin position="85"/>
        <end position="291"/>
    </location>
</feature>
<evidence type="ECO:0000259" key="7">
    <source>
        <dbReference type="Pfam" id="PF01180"/>
    </source>
</evidence>
<evidence type="ECO:0000313" key="9">
    <source>
        <dbReference type="Proteomes" id="UP000317093"/>
    </source>
</evidence>
<dbReference type="InterPro" id="IPR012135">
    <property type="entry name" value="Dihydroorotate_DH_1_2"/>
</dbReference>
<keyword evidence="6 8" id="KW-0560">Oxidoreductase</keyword>
<dbReference type="InterPro" id="IPR005720">
    <property type="entry name" value="Dihydroorotate_DH_cat"/>
</dbReference>
<dbReference type="PIRSF" id="PIRSF000164">
    <property type="entry name" value="DHO_oxidase"/>
    <property type="match status" value="1"/>
</dbReference>
<dbReference type="PANTHER" id="PTHR48109:SF3">
    <property type="entry name" value="SLL0744 PROTEIN"/>
    <property type="match status" value="1"/>
</dbReference>
<gene>
    <name evidence="8" type="primary">pyrD</name>
    <name evidence="8" type="ORF">Pan216_05600</name>
</gene>
<comment type="pathway">
    <text evidence="2">Pyrimidine metabolism; UMP biosynthesis via de novo pathway.</text>
</comment>
<dbReference type="Pfam" id="PF01180">
    <property type="entry name" value="DHO_dh"/>
    <property type="match status" value="1"/>
</dbReference>
<dbReference type="SUPFAM" id="SSF51395">
    <property type="entry name" value="FMN-linked oxidoreductases"/>
    <property type="match status" value="1"/>
</dbReference>
<dbReference type="RefSeq" id="WP_145254454.1">
    <property type="nucleotide sequence ID" value="NZ_CP036279.1"/>
</dbReference>
<dbReference type="AlphaFoldDB" id="A0A518AYC3"/>
<dbReference type="UniPathway" id="UPA00070"/>
<accession>A0A518AYC3</accession>
<dbReference type="PANTHER" id="PTHR48109">
    <property type="entry name" value="DIHYDROOROTATE DEHYDROGENASE (QUINONE), MITOCHONDRIAL-RELATED"/>
    <property type="match status" value="1"/>
</dbReference>
<dbReference type="Proteomes" id="UP000317093">
    <property type="component" value="Chromosome"/>
</dbReference>
<dbReference type="EC" id="1.3.1.14" evidence="8"/>
<organism evidence="8 9">
    <name type="scientific">Kolteria novifilia</name>
    <dbReference type="NCBI Taxonomy" id="2527975"/>
    <lineage>
        <taxon>Bacteria</taxon>
        <taxon>Pseudomonadati</taxon>
        <taxon>Planctomycetota</taxon>
        <taxon>Planctomycetia</taxon>
        <taxon>Kolteriales</taxon>
        <taxon>Kolteriaceae</taxon>
        <taxon>Kolteria</taxon>
    </lineage>
</organism>
<keyword evidence="3" id="KW-0285">Flavoprotein</keyword>
<sequence length="335" mass="36816">MNVDLTTEYLGLKLRNPVVVSACPLTESLDQLRGFEAAGAAAAVFPSLFEEQIVGEERNIDELHEFGTESFAEALDYMPELVGYNTGPDGYLQSLEQAKRAVDIPIIASLNGSSRGGWVKYARSMVSAGADALELNIMFIPDDVFVDSQEVEARYVDLLSAVREAVDIPLAVKVGPYFSSTANMARRFMLAGANGLVLFNRLLEPDIDLYELEVKPKLVLSHVEEFRLPLRWIAILRDQLDISLAATSGVHRPEQALKLLLAGADVTMVTTSIYRHGAGALTRIVEGIRDWLGNNDYESVAQMRGSMSKNNCPDADAYGRGNYMKAIVSYTGEWV</sequence>
<evidence type="ECO:0000256" key="1">
    <source>
        <dbReference type="ARBA" id="ARBA00001917"/>
    </source>
</evidence>
<evidence type="ECO:0000313" key="8">
    <source>
        <dbReference type="EMBL" id="QDU59728.1"/>
    </source>
</evidence>
<dbReference type="GO" id="GO:0005737">
    <property type="term" value="C:cytoplasm"/>
    <property type="evidence" value="ECO:0007669"/>
    <property type="project" value="InterPro"/>
</dbReference>
<dbReference type="KEGG" id="knv:Pan216_05600"/>
<evidence type="ECO:0000256" key="6">
    <source>
        <dbReference type="ARBA" id="ARBA00023002"/>
    </source>
</evidence>
<reference evidence="8 9" key="1">
    <citation type="submission" date="2019-02" db="EMBL/GenBank/DDBJ databases">
        <title>Deep-cultivation of Planctomycetes and their phenomic and genomic characterization uncovers novel biology.</title>
        <authorList>
            <person name="Wiegand S."/>
            <person name="Jogler M."/>
            <person name="Boedeker C."/>
            <person name="Pinto D."/>
            <person name="Vollmers J."/>
            <person name="Rivas-Marin E."/>
            <person name="Kohn T."/>
            <person name="Peeters S.H."/>
            <person name="Heuer A."/>
            <person name="Rast P."/>
            <person name="Oberbeckmann S."/>
            <person name="Bunk B."/>
            <person name="Jeske O."/>
            <person name="Meyerdierks A."/>
            <person name="Storesund J.E."/>
            <person name="Kallscheuer N."/>
            <person name="Luecker S."/>
            <person name="Lage O.M."/>
            <person name="Pohl T."/>
            <person name="Merkel B.J."/>
            <person name="Hornburger P."/>
            <person name="Mueller R.-W."/>
            <person name="Bruemmer F."/>
            <person name="Labrenz M."/>
            <person name="Spormann A.M."/>
            <person name="Op den Camp H."/>
            <person name="Overmann J."/>
            <person name="Amann R."/>
            <person name="Jetten M.S.M."/>
            <person name="Mascher T."/>
            <person name="Medema M.H."/>
            <person name="Devos D.P."/>
            <person name="Kaster A.-K."/>
            <person name="Ovreas L."/>
            <person name="Rohde M."/>
            <person name="Galperin M.Y."/>
            <person name="Jogler C."/>
        </authorList>
    </citation>
    <scope>NUCLEOTIDE SEQUENCE [LARGE SCALE GENOMIC DNA]</scope>
    <source>
        <strain evidence="8 9">Pan216</strain>
    </source>
</reference>
<proteinExistence type="predicted"/>
<keyword evidence="5" id="KW-0665">Pyrimidine biosynthesis</keyword>
<dbReference type="NCBIfam" id="NF005741">
    <property type="entry name" value="PRK07565.1"/>
    <property type="match status" value="1"/>
</dbReference>
<evidence type="ECO:0000256" key="2">
    <source>
        <dbReference type="ARBA" id="ARBA00004725"/>
    </source>
</evidence>
<dbReference type="GO" id="GO:0004589">
    <property type="term" value="F:dihydroorotate dehydrogenase (NAD+) activity"/>
    <property type="evidence" value="ECO:0007669"/>
    <property type="project" value="UniProtKB-EC"/>
</dbReference>
<evidence type="ECO:0000256" key="5">
    <source>
        <dbReference type="ARBA" id="ARBA00022975"/>
    </source>
</evidence>
<name>A0A518AYC3_9BACT</name>
<dbReference type="GO" id="GO:0044205">
    <property type="term" value="P:'de novo' UMP biosynthetic process"/>
    <property type="evidence" value="ECO:0007669"/>
    <property type="project" value="UniProtKB-UniPathway"/>
</dbReference>
<dbReference type="InterPro" id="IPR050074">
    <property type="entry name" value="DHO_dehydrogenase"/>
</dbReference>
<dbReference type="InterPro" id="IPR013785">
    <property type="entry name" value="Aldolase_TIM"/>
</dbReference>
<keyword evidence="9" id="KW-1185">Reference proteome</keyword>
<dbReference type="Gene3D" id="3.20.20.70">
    <property type="entry name" value="Aldolase class I"/>
    <property type="match status" value="1"/>
</dbReference>
<keyword evidence="4" id="KW-0288">FMN</keyword>
<comment type="cofactor">
    <cofactor evidence="1">
        <name>FMN</name>
        <dbReference type="ChEBI" id="CHEBI:58210"/>
    </cofactor>
</comment>
<evidence type="ECO:0000256" key="4">
    <source>
        <dbReference type="ARBA" id="ARBA00022643"/>
    </source>
</evidence>